<dbReference type="EMBL" id="SPHZ02000010">
    <property type="protein sequence ID" value="KAF0894680.1"/>
    <property type="molecule type" value="Genomic_DNA"/>
</dbReference>
<comment type="caution">
    <text evidence="2">The sequence shown here is derived from an EMBL/GenBank/DDBJ whole genome shotgun (WGS) entry which is preliminary data.</text>
</comment>
<keyword evidence="3" id="KW-1185">Reference proteome</keyword>
<evidence type="ECO:0000313" key="3">
    <source>
        <dbReference type="Proteomes" id="UP000479710"/>
    </source>
</evidence>
<feature type="compositionally biased region" description="Low complexity" evidence="1">
    <location>
        <begin position="78"/>
        <end position="88"/>
    </location>
</feature>
<evidence type="ECO:0000256" key="1">
    <source>
        <dbReference type="SAM" id="MobiDB-lite"/>
    </source>
</evidence>
<feature type="region of interest" description="Disordered" evidence="1">
    <location>
        <begin position="60"/>
        <end position="94"/>
    </location>
</feature>
<proteinExistence type="predicted"/>
<protein>
    <submittedName>
        <fullName evidence="2">Uncharacterized protein</fullName>
    </submittedName>
</protein>
<dbReference type="AlphaFoldDB" id="A0A6G1C3B1"/>
<feature type="compositionally biased region" description="Polar residues" evidence="1">
    <location>
        <begin position="25"/>
        <end position="34"/>
    </location>
</feature>
<feature type="region of interest" description="Disordered" evidence="1">
    <location>
        <begin position="25"/>
        <end position="48"/>
    </location>
</feature>
<organism evidence="2 3">
    <name type="scientific">Oryza meyeriana var. granulata</name>
    <dbReference type="NCBI Taxonomy" id="110450"/>
    <lineage>
        <taxon>Eukaryota</taxon>
        <taxon>Viridiplantae</taxon>
        <taxon>Streptophyta</taxon>
        <taxon>Embryophyta</taxon>
        <taxon>Tracheophyta</taxon>
        <taxon>Spermatophyta</taxon>
        <taxon>Magnoliopsida</taxon>
        <taxon>Liliopsida</taxon>
        <taxon>Poales</taxon>
        <taxon>Poaceae</taxon>
        <taxon>BOP clade</taxon>
        <taxon>Oryzoideae</taxon>
        <taxon>Oryzeae</taxon>
        <taxon>Oryzinae</taxon>
        <taxon>Oryza</taxon>
        <taxon>Oryza meyeriana</taxon>
    </lineage>
</organism>
<evidence type="ECO:0000313" key="2">
    <source>
        <dbReference type="EMBL" id="KAF0894680.1"/>
    </source>
</evidence>
<sequence>MSLANQLCHPTGFAAFGAVGFSSQTRDLTASSTWPPDPARQGQGRESARVRWWWWQQEEEGSSDGNYEEGVGGDSDDPILSSSLSMIPRAQAGH</sequence>
<accession>A0A6G1C3B1</accession>
<gene>
    <name evidence="2" type="ORF">E2562_001973</name>
</gene>
<reference evidence="2 3" key="1">
    <citation type="submission" date="2019-11" db="EMBL/GenBank/DDBJ databases">
        <title>Whole genome sequence of Oryza granulata.</title>
        <authorList>
            <person name="Li W."/>
        </authorList>
    </citation>
    <scope>NUCLEOTIDE SEQUENCE [LARGE SCALE GENOMIC DNA]</scope>
    <source>
        <strain evidence="3">cv. Menghai</strain>
        <tissue evidence="2">Leaf</tissue>
    </source>
</reference>
<name>A0A6G1C3B1_9ORYZ</name>
<dbReference type="Proteomes" id="UP000479710">
    <property type="component" value="Unassembled WGS sequence"/>
</dbReference>